<comment type="caution">
    <text evidence="1">The sequence shown here is derived from an EMBL/GenBank/DDBJ whole genome shotgun (WGS) entry which is preliminary data.</text>
</comment>
<sequence>MREKNFLRVLERAIENEWAANEFYQRLKKDAPDESCMNDIELAEEDEAKHYYMFQHLYYQLTDCYHSFDPKFVEYITFEQGADKARRNTFEAVEMYREMLYMIPSPDAYQPFFIAMTDEMERANRLEKILVRL</sequence>
<dbReference type="Gene3D" id="1.20.1260.10">
    <property type="match status" value="1"/>
</dbReference>
<accession>A0ABW2K205</accession>
<dbReference type="SUPFAM" id="SSF47240">
    <property type="entry name" value="Ferritin-like"/>
    <property type="match status" value="1"/>
</dbReference>
<gene>
    <name evidence="1" type="ORF">ACFQMN_04690</name>
</gene>
<evidence type="ECO:0000313" key="1">
    <source>
        <dbReference type="EMBL" id="MFC7320165.1"/>
    </source>
</evidence>
<dbReference type="CDD" id="cd00657">
    <property type="entry name" value="Ferritin_like"/>
    <property type="match status" value="1"/>
</dbReference>
<proteinExistence type="predicted"/>
<protein>
    <submittedName>
        <fullName evidence="1">Ferritin-like domain-containing protein</fullName>
    </submittedName>
</protein>
<dbReference type="EMBL" id="JBHTBY010000003">
    <property type="protein sequence ID" value="MFC7320165.1"/>
    <property type="molecule type" value="Genomic_DNA"/>
</dbReference>
<reference evidence="2" key="1">
    <citation type="journal article" date="2019" name="Int. J. Syst. Evol. Microbiol.">
        <title>The Global Catalogue of Microorganisms (GCM) 10K type strain sequencing project: providing services to taxonomists for standard genome sequencing and annotation.</title>
        <authorList>
            <consortium name="The Broad Institute Genomics Platform"/>
            <consortium name="The Broad Institute Genome Sequencing Center for Infectious Disease"/>
            <person name="Wu L."/>
            <person name="Ma J."/>
        </authorList>
    </citation>
    <scope>NUCLEOTIDE SEQUENCE [LARGE SCALE GENOMIC DNA]</scope>
    <source>
        <strain evidence="2">CCUG 73951</strain>
    </source>
</reference>
<dbReference type="RefSeq" id="WP_289216810.1">
    <property type="nucleotide sequence ID" value="NZ_JAPVRC010000008.1"/>
</dbReference>
<evidence type="ECO:0000313" key="2">
    <source>
        <dbReference type="Proteomes" id="UP001596494"/>
    </source>
</evidence>
<dbReference type="InterPro" id="IPR012347">
    <property type="entry name" value="Ferritin-like"/>
</dbReference>
<dbReference type="InterPro" id="IPR009078">
    <property type="entry name" value="Ferritin-like_SF"/>
</dbReference>
<name>A0ABW2K205_9BACI</name>
<keyword evidence="2" id="KW-1185">Reference proteome</keyword>
<dbReference type="Proteomes" id="UP001596494">
    <property type="component" value="Unassembled WGS sequence"/>
</dbReference>
<organism evidence="1 2">
    <name type="scientific">Halobacillus campisalis</name>
    <dbReference type="NCBI Taxonomy" id="435909"/>
    <lineage>
        <taxon>Bacteria</taxon>
        <taxon>Bacillati</taxon>
        <taxon>Bacillota</taxon>
        <taxon>Bacilli</taxon>
        <taxon>Bacillales</taxon>
        <taxon>Bacillaceae</taxon>
        <taxon>Halobacillus</taxon>
    </lineage>
</organism>